<sequence length="339" mass="37352">MQHGSLPIDPSTGRPDYSSIDASPISMVLTSAIRRLLIEEVGVDRVPHIPHRKFEGVLNPVREVNDMKGTARQVQVRAKRVFAGILPELGIGWVIPIWRKAIQPIAPQWMSNYAFVLVFTTLFPWLMGPMKGVDHVEVEVPEGLRKVTFNLLPERLSVPQSVKAERCRFVETTGCASVCVNTCKVPSQEWLLEDFGMPMHIQPNYDDFSCKWEFSKPAPPLEEDEAVMVPCFSQCPSEYKGEKDAVRQRMRARMGVGIEGGVDKYTGETLEQIASRASAEAKADAAAPSPQGSAANDASLAVRLDSLRDAQSGGKCWSVDDDRLDLVTDMAKVTAAGVK</sequence>
<dbReference type="InterPro" id="IPR025114">
    <property type="entry name" value="D27-like_C"/>
</dbReference>
<accession>A0A7S3C437</accession>
<name>A0A7S3C437_9VIRI</name>
<feature type="domain" description="Beta-carotene isomerase D27-like C-terminal" evidence="1">
    <location>
        <begin position="125"/>
        <end position="223"/>
    </location>
</feature>
<protein>
    <recommendedName>
        <fullName evidence="1">Beta-carotene isomerase D27-like C-terminal domain-containing protein</fullName>
    </recommendedName>
</protein>
<evidence type="ECO:0000313" key="2">
    <source>
        <dbReference type="EMBL" id="CAE0153590.1"/>
    </source>
</evidence>
<dbReference type="PANTHER" id="PTHR33591:SF2">
    <property type="entry name" value="BETA-CAROTENE ISOMERASE D27"/>
    <property type="match status" value="1"/>
</dbReference>
<dbReference type="EMBL" id="HBHY01022289">
    <property type="protein sequence ID" value="CAE0153590.1"/>
    <property type="molecule type" value="Transcribed_RNA"/>
</dbReference>
<dbReference type="Pfam" id="PF13225">
    <property type="entry name" value="D27-like_C"/>
    <property type="match status" value="1"/>
</dbReference>
<gene>
    <name evidence="2" type="ORF">PSIN1315_LOCUS14268</name>
</gene>
<dbReference type="GO" id="GO:0005506">
    <property type="term" value="F:iron ion binding"/>
    <property type="evidence" value="ECO:0007669"/>
    <property type="project" value="InterPro"/>
</dbReference>
<organism evidence="2">
    <name type="scientific">Prasinoderma singulare</name>
    <dbReference type="NCBI Taxonomy" id="676789"/>
    <lineage>
        <taxon>Eukaryota</taxon>
        <taxon>Viridiplantae</taxon>
        <taxon>Prasinodermophyta</taxon>
        <taxon>Prasinodermophyceae</taxon>
        <taxon>Prasinodermales</taxon>
        <taxon>Prasinodermaceae</taxon>
        <taxon>Prasinoderma</taxon>
    </lineage>
</organism>
<evidence type="ECO:0000259" key="1">
    <source>
        <dbReference type="Pfam" id="PF13225"/>
    </source>
</evidence>
<dbReference type="AlphaFoldDB" id="A0A7S3C437"/>
<dbReference type="InterPro" id="IPR038938">
    <property type="entry name" value="D27-like"/>
</dbReference>
<dbReference type="PANTHER" id="PTHR33591">
    <property type="entry name" value="BETA-CAROTENE ISOMERASE D27"/>
    <property type="match status" value="1"/>
</dbReference>
<reference evidence="2" key="1">
    <citation type="submission" date="2021-01" db="EMBL/GenBank/DDBJ databases">
        <authorList>
            <person name="Corre E."/>
            <person name="Pelletier E."/>
            <person name="Niang G."/>
            <person name="Scheremetjew M."/>
            <person name="Finn R."/>
            <person name="Kale V."/>
            <person name="Holt S."/>
            <person name="Cochrane G."/>
            <person name="Meng A."/>
            <person name="Brown T."/>
            <person name="Cohen L."/>
        </authorList>
    </citation>
    <scope>NUCLEOTIDE SEQUENCE</scope>
    <source>
        <strain evidence="2">RCC927</strain>
    </source>
</reference>
<proteinExistence type="predicted"/>